<evidence type="ECO:0000256" key="5">
    <source>
        <dbReference type="SAM" id="Phobius"/>
    </source>
</evidence>
<feature type="transmembrane region" description="Helical" evidence="5">
    <location>
        <begin position="340"/>
        <end position="360"/>
    </location>
</feature>
<evidence type="ECO:0000256" key="2">
    <source>
        <dbReference type="ARBA" id="ARBA00022692"/>
    </source>
</evidence>
<comment type="subcellular location">
    <subcellularLocation>
        <location evidence="1">Membrane</location>
        <topology evidence="1">Multi-pass membrane protein</topology>
    </subcellularLocation>
</comment>
<dbReference type="InterPro" id="IPR036259">
    <property type="entry name" value="MFS_trans_sf"/>
</dbReference>
<accession>A0ABR3SC98</accession>
<dbReference type="Gene3D" id="1.20.1250.20">
    <property type="entry name" value="MFS general substrate transporter like domains"/>
    <property type="match status" value="1"/>
</dbReference>
<dbReference type="PROSITE" id="PS50850">
    <property type="entry name" value="MFS"/>
    <property type="match status" value="1"/>
</dbReference>
<evidence type="ECO:0000256" key="3">
    <source>
        <dbReference type="ARBA" id="ARBA00022989"/>
    </source>
</evidence>
<dbReference type="EMBL" id="JAJVDC020000249">
    <property type="protein sequence ID" value="KAL1616947.1"/>
    <property type="molecule type" value="Genomic_DNA"/>
</dbReference>
<dbReference type="PANTHER" id="PTHR23502">
    <property type="entry name" value="MAJOR FACILITATOR SUPERFAMILY"/>
    <property type="match status" value="1"/>
</dbReference>
<feature type="transmembrane region" description="Helical" evidence="5">
    <location>
        <begin position="152"/>
        <end position="179"/>
    </location>
</feature>
<keyword evidence="3 5" id="KW-1133">Transmembrane helix</keyword>
<evidence type="ECO:0000256" key="1">
    <source>
        <dbReference type="ARBA" id="ARBA00004141"/>
    </source>
</evidence>
<comment type="caution">
    <text evidence="7">The sequence shown here is derived from an EMBL/GenBank/DDBJ whole genome shotgun (WGS) entry which is preliminary data.</text>
</comment>
<evidence type="ECO:0000313" key="8">
    <source>
        <dbReference type="Proteomes" id="UP001521116"/>
    </source>
</evidence>
<feature type="transmembrane region" description="Helical" evidence="5">
    <location>
        <begin position="613"/>
        <end position="635"/>
    </location>
</feature>
<proteinExistence type="predicted"/>
<evidence type="ECO:0000256" key="4">
    <source>
        <dbReference type="ARBA" id="ARBA00023136"/>
    </source>
</evidence>
<dbReference type="InterPro" id="IPR020846">
    <property type="entry name" value="MFS_dom"/>
</dbReference>
<feature type="transmembrane region" description="Helical" evidence="5">
    <location>
        <begin position="252"/>
        <end position="271"/>
    </location>
</feature>
<feature type="transmembrane region" description="Helical" evidence="5">
    <location>
        <begin position="471"/>
        <end position="493"/>
    </location>
</feature>
<feature type="transmembrane region" description="Helical" evidence="5">
    <location>
        <begin position="513"/>
        <end position="532"/>
    </location>
</feature>
<feature type="transmembrane region" description="Helical" evidence="5">
    <location>
        <begin position="544"/>
        <end position="567"/>
    </location>
</feature>
<gene>
    <name evidence="7" type="ORF">SLS56_011214</name>
</gene>
<evidence type="ECO:0000259" key="6">
    <source>
        <dbReference type="PROSITE" id="PS50850"/>
    </source>
</evidence>
<dbReference type="PANTHER" id="PTHR23502:SF164">
    <property type="entry name" value="MAJOR FACILITATOR SUPERFAMILY (MFS) PROFILE DOMAIN-CONTAINING PROTEIN"/>
    <property type="match status" value="1"/>
</dbReference>
<feature type="transmembrane region" description="Helical" evidence="5">
    <location>
        <begin position="310"/>
        <end position="334"/>
    </location>
</feature>
<sequence length="650" mass="71578">MYHSSCLPQDNLILFWCQEDFVGQPAGQVGRQSRPYYVFLILCFEWHRRYMCYVCFLNYIVEKFLDLPPQHTLKMAHNHAHNFARMPPRLSDEKEPHLSGSSSPSAVTLERLETGITANDRALLYKEGHMVLIPAPSADPKDPLNLPQWRKVLAISSLCFFGAMAAAAELILGAMLPVFVLEYAGMDPKILKVLSENGGLPKGSDPLSYLAELPGAPPVWHVYLLGSLPVLMMGVANLFLVPLAISVGRRSVVLSCGVLAIAGCIWAGFSQSLGSHLGARCLQALGAGTVESLLPFVVQDMVFYHQRNTAISGVFAAQGIIIMTLGIGAPYIIIDLSWRWVYYITAIAASIFLFGVFFFVPETRWHRTEAQLRGEIPPEIKEANPDVLRVPVDNTRYAPRSLRYDLALFHGDSEWRAGWTAFLDTLRTFFYPHIFFITMLNSAMIATAFAAGYTAAPALLTQPYSWPFEHLGFSLFAILIASIAVYILTGPLADLTANWAARKRGARVPENQVLNLILPTLLAIVGAVLFGLGGKHPDVYPWPVFVLGLGLMAFGFLGANTVGAVYVLESYPQLAGPALVNIASFRCLIAFALSFKVSEWVAELGYLESFGLIYAPIIGAFALLIPVVYVFGPAWRRRWPGPRRGGGGFM</sequence>
<keyword evidence="2 5" id="KW-0812">Transmembrane</keyword>
<keyword evidence="8" id="KW-1185">Reference proteome</keyword>
<name>A0ABR3SC98_9PEZI</name>
<dbReference type="Proteomes" id="UP001521116">
    <property type="component" value="Unassembled WGS sequence"/>
</dbReference>
<feature type="transmembrane region" description="Helical" evidence="5">
    <location>
        <begin position="277"/>
        <end position="298"/>
    </location>
</feature>
<dbReference type="InterPro" id="IPR011701">
    <property type="entry name" value="MFS"/>
</dbReference>
<keyword evidence="4 5" id="KW-0472">Membrane</keyword>
<organism evidence="7 8">
    <name type="scientific">Neofusicoccum ribis</name>
    <dbReference type="NCBI Taxonomy" id="45134"/>
    <lineage>
        <taxon>Eukaryota</taxon>
        <taxon>Fungi</taxon>
        <taxon>Dikarya</taxon>
        <taxon>Ascomycota</taxon>
        <taxon>Pezizomycotina</taxon>
        <taxon>Dothideomycetes</taxon>
        <taxon>Dothideomycetes incertae sedis</taxon>
        <taxon>Botryosphaeriales</taxon>
        <taxon>Botryosphaeriaceae</taxon>
        <taxon>Neofusicoccum</taxon>
    </lineage>
</organism>
<reference evidence="7 8" key="1">
    <citation type="submission" date="2024-02" db="EMBL/GenBank/DDBJ databases">
        <title>De novo assembly and annotation of 12 fungi associated with fruit tree decline syndrome in Ontario, Canada.</title>
        <authorList>
            <person name="Sulman M."/>
            <person name="Ellouze W."/>
            <person name="Ilyukhin E."/>
        </authorList>
    </citation>
    <scope>NUCLEOTIDE SEQUENCE [LARGE SCALE GENOMIC DNA]</scope>
    <source>
        <strain evidence="7 8">M1-105</strain>
    </source>
</reference>
<dbReference type="SUPFAM" id="SSF103473">
    <property type="entry name" value="MFS general substrate transporter"/>
    <property type="match status" value="1"/>
</dbReference>
<protein>
    <recommendedName>
        <fullName evidence="6">Major facilitator superfamily (MFS) profile domain-containing protein</fullName>
    </recommendedName>
</protein>
<evidence type="ECO:0000313" key="7">
    <source>
        <dbReference type="EMBL" id="KAL1616947.1"/>
    </source>
</evidence>
<feature type="transmembrane region" description="Helical" evidence="5">
    <location>
        <begin position="574"/>
        <end position="593"/>
    </location>
</feature>
<feature type="transmembrane region" description="Helical" evidence="5">
    <location>
        <begin position="429"/>
        <end position="451"/>
    </location>
</feature>
<feature type="transmembrane region" description="Helical" evidence="5">
    <location>
        <begin position="220"/>
        <end position="240"/>
    </location>
</feature>
<feature type="domain" description="Major facilitator superfamily (MFS) profile" evidence="6">
    <location>
        <begin position="166"/>
        <end position="638"/>
    </location>
</feature>
<dbReference type="Pfam" id="PF07690">
    <property type="entry name" value="MFS_1"/>
    <property type="match status" value="1"/>
</dbReference>